<dbReference type="PANTHER" id="PTHR48100:SF1">
    <property type="entry name" value="HISTIDINE PHOSPHATASE FAMILY PROTEIN-RELATED"/>
    <property type="match status" value="1"/>
</dbReference>
<dbReference type="PIRSF" id="PIRSF000709">
    <property type="entry name" value="6PFK_2-Ptase"/>
    <property type="match status" value="1"/>
</dbReference>
<evidence type="ECO:0000256" key="4">
    <source>
        <dbReference type="PIRSR" id="PIRSR613078-2"/>
    </source>
</evidence>
<protein>
    <submittedName>
        <fullName evidence="5">Histidine phosphatase family protein</fullName>
    </submittedName>
</protein>
<dbReference type="Gene3D" id="3.40.50.1240">
    <property type="entry name" value="Phosphoglycerate mutase-like"/>
    <property type="match status" value="1"/>
</dbReference>
<evidence type="ECO:0000313" key="5">
    <source>
        <dbReference type="EMBL" id="PKG29740.1"/>
    </source>
</evidence>
<dbReference type="RefSeq" id="WP_066192910.1">
    <property type="nucleotide sequence ID" value="NZ_JAMAUX010000007.1"/>
</dbReference>
<feature type="binding site" evidence="4">
    <location>
        <begin position="8"/>
        <end position="15"/>
    </location>
    <ligand>
        <name>substrate</name>
    </ligand>
</feature>
<dbReference type="InterPro" id="IPR013078">
    <property type="entry name" value="His_Pase_superF_clade-1"/>
</dbReference>
<evidence type="ECO:0000256" key="3">
    <source>
        <dbReference type="PIRSR" id="PIRSR613078-1"/>
    </source>
</evidence>
<dbReference type="PROSITE" id="PS00175">
    <property type="entry name" value="PG_MUTASE"/>
    <property type="match status" value="1"/>
</dbReference>
<organism evidence="5 6">
    <name type="scientific">Cytobacillus horneckiae</name>
    <dbReference type="NCBI Taxonomy" id="549687"/>
    <lineage>
        <taxon>Bacteria</taxon>
        <taxon>Bacillati</taxon>
        <taxon>Bacillota</taxon>
        <taxon>Bacilli</taxon>
        <taxon>Bacillales</taxon>
        <taxon>Bacillaceae</taxon>
        <taxon>Cytobacillus</taxon>
    </lineage>
</organism>
<dbReference type="SMART" id="SM00855">
    <property type="entry name" value="PGAM"/>
    <property type="match status" value="1"/>
</dbReference>
<feature type="active site" description="Proton donor/acceptor" evidence="3">
    <location>
        <position position="82"/>
    </location>
</feature>
<dbReference type="SUPFAM" id="SSF53254">
    <property type="entry name" value="Phosphoglycerate mutase-like"/>
    <property type="match status" value="1"/>
</dbReference>
<evidence type="ECO:0000256" key="2">
    <source>
        <dbReference type="ARBA" id="ARBA00023235"/>
    </source>
</evidence>
<proteinExistence type="predicted"/>
<dbReference type="CDD" id="cd07067">
    <property type="entry name" value="HP_PGM_like"/>
    <property type="match status" value="1"/>
</dbReference>
<dbReference type="Pfam" id="PF00300">
    <property type="entry name" value="His_Phos_1"/>
    <property type="match status" value="1"/>
</dbReference>
<keyword evidence="1" id="KW-0324">Glycolysis</keyword>
<dbReference type="Proteomes" id="UP000233343">
    <property type="component" value="Unassembled WGS sequence"/>
</dbReference>
<dbReference type="GO" id="GO:0005737">
    <property type="term" value="C:cytoplasm"/>
    <property type="evidence" value="ECO:0007669"/>
    <property type="project" value="TreeGrafter"/>
</dbReference>
<feature type="binding site" evidence="4">
    <location>
        <position position="58"/>
    </location>
    <ligand>
        <name>substrate</name>
    </ligand>
</feature>
<evidence type="ECO:0000313" key="6">
    <source>
        <dbReference type="Proteomes" id="UP000233343"/>
    </source>
</evidence>
<sequence length="201" mass="22701">MLKIYITRHGETEWNKENRMQGRLDSKLTGKGKRQAALLGERLKATNFSRVISSPSHRALSTAHLIVGESQQSIETDARLMEIALGDWQGKTGDEIEELYPEQHHAYWNDPEGYKNQHGEGFQDVVERVQSFLKDLEGSARGNVLLVTHGVVVKALYLIFRNASISDIWNPPFIHGTSLTVVENDHGIWKIVKEACLAHCE</sequence>
<feature type="active site" description="Tele-phosphohistidine intermediate" evidence="3">
    <location>
        <position position="9"/>
    </location>
</feature>
<dbReference type="InterPro" id="IPR029033">
    <property type="entry name" value="His_PPase_superfam"/>
</dbReference>
<dbReference type="GO" id="GO:0016791">
    <property type="term" value="F:phosphatase activity"/>
    <property type="evidence" value="ECO:0007669"/>
    <property type="project" value="TreeGrafter"/>
</dbReference>
<dbReference type="EMBL" id="PISD01000013">
    <property type="protein sequence ID" value="PKG29740.1"/>
    <property type="molecule type" value="Genomic_DNA"/>
</dbReference>
<dbReference type="AlphaFoldDB" id="A0A2N0ZJN5"/>
<dbReference type="InterPro" id="IPR001345">
    <property type="entry name" value="PG/BPGM_mutase_AS"/>
</dbReference>
<keyword evidence="6" id="KW-1185">Reference proteome</keyword>
<accession>A0A2N0ZJN5</accession>
<dbReference type="PANTHER" id="PTHR48100">
    <property type="entry name" value="BROAD-SPECIFICITY PHOSPHATASE YOR283W-RELATED"/>
    <property type="match status" value="1"/>
</dbReference>
<dbReference type="InterPro" id="IPR050275">
    <property type="entry name" value="PGM_Phosphatase"/>
</dbReference>
<name>A0A2N0ZJN5_9BACI</name>
<comment type="caution">
    <text evidence="5">The sequence shown here is derived from an EMBL/GenBank/DDBJ whole genome shotgun (WGS) entry which is preliminary data.</text>
</comment>
<evidence type="ECO:0000256" key="1">
    <source>
        <dbReference type="ARBA" id="ARBA00023152"/>
    </source>
</evidence>
<gene>
    <name evidence="5" type="ORF">CWS20_07700</name>
</gene>
<keyword evidence="2" id="KW-0413">Isomerase</keyword>
<reference evidence="5 6" key="1">
    <citation type="journal article" date="2010" name="Int. J. Syst. Evol. Microbiol.">
        <title>Bacillus horneckiae sp. nov., isolated from a spacecraft-assembly clean room.</title>
        <authorList>
            <person name="Vaishampayan P."/>
            <person name="Probst A."/>
            <person name="Krishnamurthi S."/>
            <person name="Ghosh S."/>
            <person name="Osman S."/>
            <person name="McDowall A."/>
            <person name="Ruckmani A."/>
            <person name="Mayilraj S."/>
            <person name="Venkateswaran K."/>
        </authorList>
    </citation>
    <scope>NUCLEOTIDE SEQUENCE [LARGE SCALE GENOMIC DNA]</scope>
    <source>
        <strain evidence="6">1PO1SC</strain>
    </source>
</reference>